<feature type="compositionally biased region" description="Polar residues" evidence="1">
    <location>
        <begin position="11"/>
        <end position="23"/>
    </location>
</feature>
<evidence type="ECO:0000313" key="3">
    <source>
        <dbReference type="Proteomes" id="UP001148838"/>
    </source>
</evidence>
<protein>
    <submittedName>
        <fullName evidence="2">Uncharacterized protein</fullName>
    </submittedName>
</protein>
<evidence type="ECO:0000313" key="2">
    <source>
        <dbReference type="EMBL" id="KAJ4433168.1"/>
    </source>
</evidence>
<comment type="caution">
    <text evidence="2">The sequence shown here is derived from an EMBL/GenBank/DDBJ whole genome shotgun (WGS) entry which is preliminary data.</text>
</comment>
<reference evidence="2 3" key="1">
    <citation type="journal article" date="2022" name="Allergy">
        <title>Genome assembly and annotation of Periplaneta americana reveal a comprehensive cockroach allergen profile.</title>
        <authorList>
            <person name="Wang L."/>
            <person name="Xiong Q."/>
            <person name="Saelim N."/>
            <person name="Wang L."/>
            <person name="Nong W."/>
            <person name="Wan A.T."/>
            <person name="Shi M."/>
            <person name="Liu X."/>
            <person name="Cao Q."/>
            <person name="Hui J.H.L."/>
            <person name="Sookrung N."/>
            <person name="Leung T.F."/>
            <person name="Tungtrongchitr A."/>
            <person name="Tsui S.K.W."/>
        </authorList>
    </citation>
    <scope>NUCLEOTIDE SEQUENCE [LARGE SCALE GENOMIC DNA]</scope>
    <source>
        <strain evidence="2">PWHHKU_190912</strain>
    </source>
</reference>
<evidence type="ECO:0000256" key="1">
    <source>
        <dbReference type="SAM" id="MobiDB-lite"/>
    </source>
</evidence>
<organism evidence="2 3">
    <name type="scientific">Periplaneta americana</name>
    <name type="common">American cockroach</name>
    <name type="synonym">Blatta americana</name>
    <dbReference type="NCBI Taxonomy" id="6978"/>
    <lineage>
        <taxon>Eukaryota</taxon>
        <taxon>Metazoa</taxon>
        <taxon>Ecdysozoa</taxon>
        <taxon>Arthropoda</taxon>
        <taxon>Hexapoda</taxon>
        <taxon>Insecta</taxon>
        <taxon>Pterygota</taxon>
        <taxon>Neoptera</taxon>
        <taxon>Polyneoptera</taxon>
        <taxon>Dictyoptera</taxon>
        <taxon>Blattodea</taxon>
        <taxon>Blattoidea</taxon>
        <taxon>Blattidae</taxon>
        <taxon>Blattinae</taxon>
        <taxon>Periplaneta</taxon>
    </lineage>
</organism>
<feature type="compositionally biased region" description="Basic and acidic residues" evidence="1">
    <location>
        <begin position="24"/>
        <end position="50"/>
    </location>
</feature>
<name>A0ABQ8SGC9_PERAM</name>
<feature type="compositionally biased region" description="Basic and acidic residues" evidence="1">
    <location>
        <begin position="134"/>
        <end position="157"/>
    </location>
</feature>
<accession>A0ABQ8SGC9</accession>
<proteinExistence type="predicted"/>
<keyword evidence="3" id="KW-1185">Reference proteome</keyword>
<dbReference type="EMBL" id="JAJSOF020000027">
    <property type="protein sequence ID" value="KAJ4433168.1"/>
    <property type="molecule type" value="Genomic_DNA"/>
</dbReference>
<gene>
    <name evidence="2" type="ORF">ANN_15425</name>
</gene>
<dbReference type="Proteomes" id="UP001148838">
    <property type="component" value="Unassembled WGS sequence"/>
</dbReference>
<feature type="compositionally biased region" description="Basic and acidic residues" evidence="1">
    <location>
        <begin position="57"/>
        <end position="70"/>
    </location>
</feature>
<feature type="compositionally biased region" description="Basic and acidic residues" evidence="1">
    <location>
        <begin position="110"/>
        <end position="123"/>
    </location>
</feature>
<feature type="region of interest" description="Disordered" evidence="1">
    <location>
        <begin position="110"/>
        <end position="157"/>
    </location>
</feature>
<sequence>MAGLCEGGNEPSGSLKASKQVRTPNKENQERKVCAGDEKLESPEKNRPRELLIIVDDMNRLHGDDKENKGKAKRTRRTFVKQGEQGEEELKGRGDSYIERKRREKEIKLEDKKKQAKMEIKMKRESKRKGMKGKGQEMKKGMKEKKRLEAKTGKKHK</sequence>
<feature type="region of interest" description="Disordered" evidence="1">
    <location>
        <begin position="1"/>
        <end position="96"/>
    </location>
</feature>